<dbReference type="AlphaFoldDB" id="F7VDV1"/>
<organism evidence="1 2">
    <name type="scientific">Acetobacter tropicalis NBRC 101654</name>
    <dbReference type="NCBI Taxonomy" id="749388"/>
    <lineage>
        <taxon>Bacteria</taxon>
        <taxon>Pseudomonadati</taxon>
        <taxon>Pseudomonadota</taxon>
        <taxon>Alphaproteobacteria</taxon>
        <taxon>Acetobacterales</taxon>
        <taxon>Acetobacteraceae</taxon>
        <taxon>Acetobacter</taxon>
    </lineage>
</organism>
<gene>
    <name evidence="1" type="ORF">ATPR_1550</name>
</gene>
<accession>F7VDV1</accession>
<proteinExistence type="predicted"/>
<protein>
    <submittedName>
        <fullName evidence="1">Uncharacterized protein</fullName>
    </submittedName>
</protein>
<dbReference type="Proteomes" id="UP000004319">
    <property type="component" value="Unassembled WGS sequence"/>
</dbReference>
<evidence type="ECO:0000313" key="2">
    <source>
        <dbReference type="Proteomes" id="UP000004319"/>
    </source>
</evidence>
<comment type="caution">
    <text evidence="1">The sequence shown here is derived from an EMBL/GenBank/DDBJ whole genome shotgun (WGS) entry which is preliminary data.</text>
</comment>
<reference evidence="1 2" key="1">
    <citation type="journal article" date="2011" name="Biochem. Biophys. Res. Commun.">
        <title>Increased number of Arginine-based salt bridges contributes to the thermotolerance of thermotolerant acetic acid bacteria, Acetobacter tropicalis SKU1100.</title>
        <authorList>
            <person name="Matsutani M."/>
            <person name="Hirakawa H."/>
            <person name="Nishikura M."/>
            <person name="Soemphol W."/>
            <person name="Ali I.A.I."/>
            <person name="Yakushi T."/>
            <person name="Matsushita K."/>
        </authorList>
    </citation>
    <scope>NUCLEOTIDE SEQUENCE [LARGE SCALE GENOMIC DNA]</scope>
    <source>
        <strain evidence="1 2">NBRC 101654</strain>
    </source>
</reference>
<name>F7VDV1_9PROT</name>
<evidence type="ECO:0000313" key="1">
    <source>
        <dbReference type="EMBL" id="GAA08546.1"/>
    </source>
</evidence>
<sequence length="212" mass="22479">MDMKWRLTSIISPRQRKRGASFRLAWVITAPVASRPASCSREARPCRIPTGPAASSVAPEAETVSAYCSGMSRAGKAPSFPAQWSVMVKAEASAEDATNLIGWPVSFSRRVRKRSTAVTRTGSAFPSHRITMVLGNGDVAPSVWMLEGAGMITGFSAPPGPAPLVTGALSAGAADQTSAVAETRKQRMGRVICRIMKNPLSFFSGQQRVQGA</sequence>
<dbReference type="EMBL" id="BABS01000038">
    <property type="protein sequence ID" value="GAA08546.1"/>
    <property type="molecule type" value="Genomic_DNA"/>
</dbReference>